<protein>
    <submittedName>
        <fullName evidence="2">Uncharacterized protein</fullName>
    </submittedName>
</protein>
<name>A0ABT3FM74_9BACT</name>
<evidence type="ECO:0000256" key="1">
    <source>
        <dbReference type="SAM" id="SignalP"/>
    </source>
</evidence>
<organism evidence="2 3">
    <name type="scientific">Luteolibacter flavescens</name>
    <dbReference type="NCBI Taxonomy" id="1859460"/>
    <lineage>
        <taxon>Bacteria</taxon>
        <taxon>Pseudomonadati</taxon>
        <taxon>Verrucomicrobiota</taxon>
        <taxon>Verrucomicrobiia</taxon>
        <taxon>Verrucomicrobiales</taxon>
        <taxon>Verrucomicrobiaceae</taxon>
        <taxon>Luteolibacter</taxon>
    </lineage>
</organism>
<feature type="signal peptide" evidence="1">
    <location>
        <begin position="1"/>
        <end position="19"/>
    </location>
</feature>
<keyword evidence="1" id="KW-0732">Signal</keyword>
<dbReference type="Proteomes" id="UP001207930">
    <property type="component" value="Unassembled WGS sequence"/>
</dbReference>
<evidence type="ECO:0000313" key="2">
    <source>
        <dbReference type="EMBL" id="MCW1884671.1"/>
    </source>
</evidence>
<proteinExistence type="predicted"/>
<comment type="caution">
    <text evidence="2">The sequence shown here is derived from an EMBL/GenBank/DDBJ whole genome shotgun (WGS) entry which is preliminary data.</text>
</comment>
<keyword evidence="3" id="KW-1185">Reference proteome</keyword>
<accession>A0ABT3FM74</accession>
<feature type="chain" id="PRO_5045840629" evidence="1">
    <location>
        <begin position="20"/>
        <end position="214"/>
    </location>
</feature>
<dbReference type="EMBL" id="JAPDDS010000003">
    <property type="protein sequence ID" value="MCW1884671.1"/>
    <property type="molecule type" value="Genomic_DNA"/>
</dbReference>
<reference evidence="2 3" key="1">
    <citation type="submission" date="2022-10" db="EMBL/GenBank/DDBJ databases">
        <title>Luteolibacter flavescens strain MCCC 1K03193, whole genome shotgun sequencing project.</title>
        <authorList>
            <person name="Zhao G."/>
            <person name="Shen L."/>
        </authorList>
    </citation>
    <scope>NUCLEOTIDE SEQUENCE [LARGE SCALE GENOMIC DNA]</scope>
    <source>
        <strain evidence="2 3">MCCC 1K03193</strain>
    </source>
</reference>
<dbReference type="RefSeq" id="WP_264500627.1">
    <property type="nucleotide sequence ID" value="NZ_JAPDDS010000003.1"/>
</dbReference>
<evidence type="ECO:0000313" key="3">
    <source>
        <dbReference type="Proteomes" id="UP001207930"/>
    </source>
</evidence>
<sequence>MKLLLSVCLLAMLAGPVHAEPEAKPAAAPVEPEVALANAKTTILNLRQLHIGLIGFDSDYGAFPNSETAAEVKDATGSILDMEGDSSNTYFRQLIASTAKTETIFQIGGRMAPDNDFSDSTKALAAGECGISYIPGLSTSNNSATPVAMAPLVTGKMAFDPVPFGGKAVILRIDGSATIEPITAEGDVILGGKSIFDPAQPFWKGKKPKVAWPE</sequence>
<gene>
    <name evidence="2" type="ORF">OKA04_08005</name>
</gene>